<dbReference type="AlphaFoldDB" id="A0A8T2Q973"/>
<gene>
    <name evidence="2" type="ORF">KP509_37G054800</name>
</gene>
<evidence type="ECO:0000256" key="1">
    <source>
        <dbReference type="SAM" id="SignalP"/>
    </source>
</evidence>
<evidence type="ECO:0000313" key="3">
    <source>
        <dbReference type="Proteomes" id="UP000825935"/>
    </source>
</evidence>
<dbReference type="Proteomes" id="UP000825935">
    <property type="component" value="Chromosome 37"/>
</dbReference>
<name>A0A8T2Q973_CERRI</name>
<feature type="chain" id="PRO_5035936298" evidence="1">
    <location>
        <begin position="25"/>
        <end position="104"/>
    </location>
</feature>
<keyword evidence="1" id="KW-0732">Signal</keyword>
<evidence type="ECO:0000313" key="2">
    <source>
        <dbReference type="EMBL" id="KAH7280178.1"/>
    </source>
</evidence>
<organism evidence="2 3">
    <name type="scientific">Ceratopteris richardii</name>
    <name type="common">Triangle waterfern</name>
    <dbReference type="NCBI Taxonomy" id="49495"/>
    <lineage>
        <taxon>Eukaryota</taxon>
        <taxon>Viridiplantae</taxon>
        <taxon>Streptophyta</taxon>
        <taxon>Embryophyta</taxon>
        <taxon>Tracheophyta</taxon>
        <taxon>Polypodiopsida</taxon>
        <taxon>Polypodiidae</taxon>
        <taxon>Polypodiales</taxon>
        <taxon>Pteridineae</taxon>
        <taxon>Pteridaceae</taxon>
        <taxon>Parkerioideae</taxon>
        <taxon>Ceratopteris</taxon>
    </lineage>
</organism>
<accession>A0A8T2Q973</accession>
<reference evidence="2" key="1">
    <citation type="submission" date="2021-08" db="EMBL/GenBank/DDBJ databases">
        <title>WGS assembly of Ceratopteris richardii.</title>
        <authorList>
            <person name="Marchant D.B."/>
            <person name="Chen G."/>
            <person name="Jenkins J."/>
            <person name="Shu S."/>
            <person name="Leebens-Mack J."/>
            <person name="Grimwood J."/>
            <person name="Schmutz J."/>
            <person name="Soltis P."/>
            <person name="Soltis D."/>
            <person name="Chen Z.-H."/>
        </authorList>
    </citation>
    <scope>NUCLEOTIDE SEQUENCE</scope>
    <source>
        <strain evidence="2">Whitten #5841</strain>
        <tissue evidence="2">Leaf</tissue>
    </source>
</reference>
<sequence>MANSHIHQFLGFICPYMLLPGVEPSPPPQETRGPTTRPANRDNSLLFHERILLHLKHKKTKETGLQGFTSRLWVIVQVKAGTCYPRQFSFSLKDILPFFLIYVF</sequence>
<comment type="caution">
    <text evidence="2">The sequence shown here is derived from an EMBL/GenBank/DDBJ whole genome shotgun (WGS) entry which is preliminary data.</text>
</comment>
<protein>
    <submittedName>
        <fullName evidence="2">Uncharacterized protein</fullName>
    </submittedName>
</protein>
<dbReference type="EMBL" id="CM035442">
    <property type="protein sequence ID" value="KAH7280178.1"/>
    <property type="molecule type" value="Genomic_DNA"/>
</dbReference>
<proteinExistence type="predicted"/>
<keyword evidence="3" id="KW-1185">Reference proteome</keyword>
<feature type="signal peptide" evidence="1">
    <location>
        <begin position="1"/>
        <end position="24"/>
    </location>
</feature>